<evidence type="ECO:0000256" key="6">
    <source>
        <dbReference type="ARBA" id="ARBA00022825"/>
    </source>
</evidence>
<feature type="chain" id="PRO_5013461820" evidence="9">
    <location>
        <begin position="20"/>
        <end position="277"/>
    </location>
</feature>
<sequence>MRATFLTLGLFCLIGFVYSNVLPAFDGTGNAEFDEQSLRSDDDGELDQIVGGTPAALGEFPFQAALILGGSLCGGTLISPSVVLTAAHCLAGKTQASVSTFTVRVNTLTLSGSTTGSVTRGVTRFINHPNYVPRTNDNDIALLKLSSPITNVRLATLPAPASCGSFSTYASQAAVIAGWGTTSSGGSISRALLKATVTVLDNTVCQRQYSTLTDNMICAAAPGKDTCQGDSGGPMMVGGVQVGITSFGRGCADPNFAGVYTRVTRYVSWISTTSATI</sequence>
<dbReference type="EMBL" id="GDIP01201839">
    <property type="protein sequence ID" value="JAJ21563.1"/>
    <property type="molecule type" value="Transcribed_RNA"/>
</dbReference>
<dbReference type="PANTHER" id="PTHR24276">
    <property type="entry name" value="POLYSERASE-RELATED"/>
    <property type="match status" value="1"/>
</dbReference>
<evidence type="ECO:0000256" key="2">
    <source>
        <dbReference type="ARBA" id="ARBA00007664"/>
    </source>
</evidence>
<name>A0A0P5AAG3_9CRUS</name>
<evidence type="ECO:0000256" key="4">
    <source>
        <dbReference type="ARBA" id="ARBA00022670"/>
    </source>
</evidence>
<keyword evidence="3" id="KW-0964">Secreted</keyword>
<organism evidence="11">
    <name type="scientific">Daphnia magna</name>
    <dbReference type="NCBI Taxonomy" id="35525"/>
    <lineage>
        <taxon>Eukaryota</taxon>
        <taxon>Metazoa</taxon>
        <taxon>Ecdysozoa</taxon>
        <taxon>Arthropoda</taxon>
        <taxon>Crustacea</taxon>
        <taxon>Branchiopoda</taxon>
        <taxon>Diplostraca</taxon>
        <taxon>Cladocera</taxon>
        <taxon>Anomopoda</taxon>
        <taxon>Daphniidae</taxon>
        <taxon>Daphnia</taxon>
    </lineage>
</organism>
<dbReference type="GO" id="GO:0016485">
    <property type="term" value="P:protein processing"/>
    <property type="evidence" value="ECO:0007669"/>
    <property type="project" value="UniProtKB-ARBA"/>
</dbReference>
<dbReference type="GO" id="GO:0004252">
    <property type="term" value="F:serine-type endopeptidase activity"/>
    <property type="evidence" value="ECO:0007669"/>
    <property type="project" value="InterPro"/>
</dbReference>
<keyword evidence="4 8" id="KW-0645">Protease</keyword>
<dbReference type="PROSITE" id="PS00135">
    <property type="entry name" value="TRYPSIN_SER"/>
    <property type="match status" value="1"/>
</dbReference>
<dbReference type="OrthoDB" id="10002959at2759"/>
<dbReference type="GO" id="GO:0005576">
    <property type="term" value="C:extracellular region"/>
    <property type="evidence" value="ECO:0007669"/>
    <property type="project" value="UniProtKB-SubCell"/>
</dbReference>
<dbReference type="InterPro" id="IPR018114">
    <property type="entry name" value="TRYPSIN_HIS"/>
</dbReference>
<protein>
    <submittedName>
        <fullName evidence="11">Gly d 3</fullName>
    </submittedName>
</protein>
<dbReference type="InterPro" id="IPR001314">
    <property type="entry name" value="Peptidase_S1A"/>
</dbReference>
<evidence type="ECO:0000259" key="10">
    <source>
        <dbReference type="PROSITE" id="PS50240"/>
    </source>
</evidence>
<keyword evidence="5 8" id="KW-0378">Hydrolase</keyword>
<evidence type="ECO:0000256" key="9">
    <source>
        <dbReference type="SAM" id="SignalP"/>
    </source>
</evidence>
<dbReference type="InterPro" id="IPR050430">
    <property type="entry name" value="Peptidase_S1"/>
</dbReference>
<dbReference type="InterPro" id="IPR033116">
    <property type="entry name" value="TRYPSIN_SER"/>
</dbReference>
<evidence type="ECO:0000256" key="7">
    <source>
        <dbReference type="ARBA" id="ARBA00023157"/>
    </source>
</evidence>
<dbReference type="InterPro" id="IPR043504">
    <property type="entry name" value="Peptidase_S1_PA_chymotrypsin"/>
</dbReference>
<dbReference type="Gene3D" id="2.40.10.10">
    <property type="entry name" value="Trypsin-like serine proteases"/>
    <property type="match status" value="1"/>
</dbReference>
<dbReference type="AlphaFoldDB" id="A0A0P5AAG3"/>
<feature type="domain" description="Peptidase S1" evidence="10">
    <location>
        <begin position="49"/>
        <end position="275"/>
    </location>
</feature>
<proteinExistence type="inferred from homology"/>
<dbReference type="SUPFAM" id="SSF50494">
    <property type="entry name" value="Trypsin-like serine proteases"/>
    <property type="match status" value="1"/>
</dbReference>
<evidence type="ECO:0000256" key="1">
    <source>
        <dbReference type="ARBA" id="ARBA00004613"/>
    </source>
</evidence>
<reference evidence="11" key="2">
    <citation type="submission" date="2015-10" db="EMBL/GenBank/DDBJ databases">
        <authorList>
            <person name="Gilbert D.G."/>
        </authorList>
    </citation>
    <scope>NUCLEOTIDE SEQUENCE</scope>
</reference>
<dbReference type="SMART" id="SM00020">
    <property type="entry name" value="Tryp_SPc"/>
    <property type="match status" value="1"/>
</dbReference>
<comment type="subcellular location">
    <subcellularLocation>
        <location evidence="1">Secreted</location>
    </subcellularLocation>
</comment>
<dbReference type="PROSITE" id="PS00134">
    <property type="entry name" value="TRYPSIN_HIS"/>
    <property type="match status" value="1"/>
</dbReference>
<accession>A0A0P5AAG3</accession>
<dbReference type="PROSITE" id="PS50240">
    <property type="entry name" value="TRYPSIN_DOM"/>
    <property type="match status" value="1"/>
</dbReference>
<dbReference type="PANTHER" id="PTHR24276:SF91">
    <property type="entry name" value="AT26814P-RELATED"/>
    <property type="match status" value="1"/>
</dbReference>
<dbReference type="EMBL" id="GDIP01211296">
    <property type="protein sequence ID" value="JAJ12106.1"/>
    <property type="molecule type" value="Transcribed_RNA"/>
</dbReference>
<dbReference type="InterPro" id="IPR009003">
    <property type="entry name" value="Peptidase_S1_PA"/>
</dbReference>
<dbReference type="InterPro" id="IPR001254">
    <property type="entry name" value="Trypsin_dom"/>
</dbReference>
<keyword evidence="6 8" id="KW-0720">Serine protease</keyword>
<keyword evidence="9" id="KW-0732">Signal</keyword>
<evidence type="ECO:0000256" key="5">
    <source>
        <dbReference type="ARBA" id="ARBA00022801"/>
    </source>
</evidence>
<evidence type="ECO:0000256" key="3">
    <source>
        <dbReference type="ARBA" id="ARBA00022525"/>
    </source>
</evidence>
<dbReference type="FunFam" id="2.40.10.10:FF:000047">
    <property type="entry name" value="Trypsin eta"/>
    <property type="match status" value="1"/>
</dbReference>
<dbReference type="PRINTS" id="PR00722">
    <property type="entry name" value="CHYMOTRYPSIN"/>
</dbReference>
<dbReference type="Pfam" id="PF00089">
    <property type="entry name" value="Trypsin"/>
    <property type="match status" value="1"/>
</dbReference>
<feature type="signal peptide" evidence="9">
    <location>
        <begin position="1"/>
        <end position="19"/>
    </location>
</feature>
<keyword evidence="7" id="KW-1015">Disulfide bond</keyword>
<reference evidence="11" key="1">
    <citation type="submission" date="2015-10" db="EMBL/GenBank/DDBJ databases">
        <title>Daphnia magna gene sets from two clonal populations assembled and annotated with EvidentialGene.</title>
        <authorList>
            <person name="Gilbert D."/>
            <person name="Podicheti R."/>
            <person name="Orsini L."/>
            <person name="Colbourne J."/>
            <person name="Pfrender M."/>
        </authorList>
    </citation>
    <scope>NUCLEOTIDE SEQUENCE</scope>
</reference>
<dbReference type="CDD" id="cd00190">
    <property type="entry name" value="Tryp_SPc"/>
    <property type="match status" value="1"/>
</dbReference>
<comment type="similarity">
    <text evidence="2">Belongs to the peptidase S1 family.</text>
</comment>
<evidence type="ECO:0000313" key="11">
    <source>
        <dbReference type="EMBL" id="JAJ21563.1"/>
    </source>
</evidence>
<evidence type="ECO:0000256" key="8">
    <source>
        <dbReference type="RuleBase" id="RU363034"/>
    </source>
</evidence>